<dbReference type="Pfam" id="PF00041">
    <property type="entry name" value="fn3"/>
    <property type="match status" value="9"/>
</dbReference>
<dbReference type="InterPro" id="IPR053224">
    <property type="entry name" value="Sensory_adhesion_molecule"/>
</dbReference>
<dbReference type="InterPro" id="IPR013783">
    <property type="entry name" value="Ig-like_fold"/>
</dbReference>
<feature type="domain" description="Fibronectin type-III" evidence="6">
    <location>
        <begin position="479"/>
        <end position="576"/>
    </location>
</feature>
<evidence type="ECO:0000259" key="4">
    <source>
        <dbReference type="PROSITE" id="PS50234"/>
    </source>
</evidence>
<feature type="region of interest" description="Disordered" evidence="2">
    <location>
        <begin position="3723"/>
        <end position="3789"/>
    </location>
</feature>
<dbReference type="EMBL" id="JAVFWL010000003">
    <property type="protein sequence ID" value="KAK6743876.1"/>
    <property type="molecule type" value="Genomic_DNA"/>
</dbReference>
<feature type="compositionally biased region" description="Basic and acidic residues" evidence="2">
    <location>
        <begin position="2754"/>
        <end position="2764"/>
    </location>
</feature>
<dbReference type="PANTHER" id="PTHR31460:SF3">
    <property type="entry name" value="MESOCENTIN"/>
    <property type="match status" value="1"/>
</dbReference>
<dbReference type="SUPFAM" id="SSF49265">
    <property type="entry name" value="Fibronectin type III"/>
    <property type="match status" value="7"/>
</dbReference>
<feature type="signal peptide" evidence="3">
    <location>
        <begin position="1"/>
        <end position="18"/>
    </location>
</feature>
<dbReference type="SMART" id="SM00409">
    <property type="entry name" value="IG"/>
    <property type="match status" value="6"/>
</dbReference>
<feature type="compositionally biased region" description="Basic and acidic residues" evidence="2">
    <location>
        <begin position="3052"/>
        <end position="3067"/>
    </location>
</feature>
<dbReference type="SUPFAM" id="SSF48726">
    <property type="entry name" value="Immunoglobulin"/>
    <property type="match status" value="5"/>
</dbReference>
<feature type="domain" description="Fibronectin type-III" evidence="6">
    <location>
        <begin position="2092"/>
        <end position="2185"/>
    </location>
</feature>
<feature type="compositionally biased region" description="Polar residues" evidence="2">
    <location>
        <begin position="4213"/>
        <end position="4227"/>
    </location>
</feature>
<dbReference type="SUPFAM" id="SSF50952">
    <property type="entry name" value="Soluble quinoprotein glucose dehydrogenase"/>
    <property type="match status" value="6"/>
</dbReference>
<feature type="region of interest" description="Disordered" evidence="2">
    <location>
        <begin position="3868"/>
        <end position="3973"/>
    </location>
</feature>
<feature type="domain" description="Fibronectin type-III" evidence="6">
    <location>
        <begin position="1672"/>
        <end position="1783"/>
    </location>
</feature>
<feature type="domain" description="Fibronectin type-III" evidence="6">
    <location>
        <begin position="1475"/>
        <end position="1580"/>
    </location>
</feature>
<dbReference type="InterPro" id="IPR003961">
    <property type="entry name" value="FN3_dom"/>
</dbReference>
<feature type="domain" description="VWFA" evidence="4">
    <location>
        <begin position="3367"/>
        <end position="3492"/>
    </location>
</feature>
<comment type="subcellular location">
    <subcellularLocation>
        <location evidence="1">Secreted</location>
        <location evidence="1">Extracellular space</location>
    </subcellularLocation>
</comment>
<feature type="compositionally biased region" description="Basic and acidic residues" evidence="2">
    <location>
        <begin position="3302"/>
        <end position="3312"/>
    </location>
</feature>
<sequence>MNGPHLLLLALWALAISAQELVPTTAVDDLQGDLQIQEWMRELRRVKRAPTRSEFNDCCTVRKSMRRKLPDVQPVVVVLPGFDATRASTYYQDVLYPEPLRRRRAKRARYCPILGGPGSRCKSKTKLKASEDVASDSDDDSARYGSRGAVVLSANGTGRCVVSADQASHFCGMDEEVSSPPIPPPDAGKCVISRASGREICYPHYEDLDTTCTDVTGRTTSGLVAPPVVPHATVRAMAFVPPDNLRRLIVQYYRQQGKLMPKNMTLTPKSFLFVKYHCDFGYEMIDEVDTLFCHQKSWVNTLPVCRGKGLCEADNGGCSHSCLSVNDEHVECRCPRGMTLDTDGKTCIKPIPKTLCRSLAGCSCLSIDDNQYSCTCPKGAKCLLLRGPPKLYVEPAGPYEVPPGGNINITCSAVAYPFPDIFWQRGDERVHNIPLKAGTVKNEQILIIKELFRNAEFTCHANNTLGNVERTVKVIITGPGSAPVLRGALSGRTTITIRWDPPHVINRPITSYTVYYTNNGNQPIKNWQRLEVKEPNRNTVIENLRPNTQYFIRLRANDQMGPGRLGNPASVTTLRPASRPLVTIEQGEELFVGPLKPFELGCNITRADPVPVVTWQHKGRPLNNGEKTLFMKMHIGGVIENTVFSCVAENEAGKSTKRINITVTGPTAPERIRYRVDGDKVNLQWEQPRITNAPMAGYDVLYTDDPNLPEDQWKVHRVDDPHTHTATVSGLSERTPYTFRIRGRNKLGEGLLSGAFNATTWLGARPPFVMVTPPDQVVKEPSNDPLSIECEAIGVPKPKIIWLWSGQLVEDGKDEFRVYDITPMDAQERSRSKLIAQSTTRTGMATCQAVNAEGSDEKKTEVKILGPGSAPMNIQPTPMHTGFDVAWQPPKRPNGRIKNYIVYYTKDPDLPLAEWKSQVVDGDVRNLTVHVDDEDTPYVVKVQAATNDGPGIISEAYEVTTGRRQIPLTVRLEISDPPIGDEVAETEVDPAQPIHFKCIAEGRPMPSVSYSWLPMNSTESGDEPVPIPITPDPAKDHRYISIQVYSTTSTKRTLLCQARNPDGTVEDKHSFIVNKPGSPPREIKTIVDPDNRVTLTWEAPKYPNGEITSYKVYLTGDPSKPVDQWQVFEVTDPSEPRLVFERGELEPESPYYVKIAAVNPSGEGVHSDVSHFDTVSGAPLDSPKDILPAVAEDNTVNITWSGPREPNGPIKSYTIYFAPDDGTVDEDYKMWPRIEVPSTDDHGTITIDKDQYDIKPNTPYKVRISATNDLSEGPASEPTLFETGSGETPPVITLDPPTTLVSVDPKGSVTIVCSATGIPQPTVYWVLENGERIPGRTLQLTDLIKDTSATCKAENKAGGTQEVVQIQISGPGTPPNEIVLLPMPNQVINVEWTTPDEVNGRITNYIVHYGEVPEGATEPEEWKTATVDGLDVNHQLPQLDPKKNYAVRVQAVSDRGPGVLSAPQIIRTLPLAPARVVNPEINVFDNNSIMIEFVPPVDPESPDKQIKDFVILYTSEDPPTDETDWKELRYTDPDDTDNITVVPIDGENFNPDTKYHVKIIPRGEIDGPASEPSMFTTGDGVIAPSQPEVNVDAPDNKIRVPAGTDYIVICSSAGFPPPEIRWVDGEGNQLSDGPTLKLVDVRRTVKAKCLAENKGGLKETDFTVFVAGPGSPPENVHLQADKPVTITVQWDPPTIPNGNITKYIIYYTPLDDQDPAHQIGQVQSRPINEWLTYHDTPDADGTRKVDLKDFIETDTAYAVVVQAINNDGPGPYSNQYTIRTMSRAREGPPTDLRVEPDGQRSAVVEWKEPTTTDVKPVGYEIYYVPGDKSVDADDQVLSDWSKIVIDDPNKLTHRIQNLLQPDTDYVFKIRAIYPDGPSVFSEPCIMKTLPDGNAPYIQISTGENGVAGSTNIDVLPGSQITVSCNATGLPLPSVKWIRGGTYEIDPSTVDTAAKHAQFSLKVANITEDTTFNCVAQNPLGHANWTINVNLLPGLEPEWKDDFVVSKSENGEVVLVFSDNLPDYLKPPNDWVIRYTDNPDLPKDDWTVLPSDSATLTRVPVPDMEPGTYYYLVVDSPEKGIQTPTLLVMTPKPPSDIRVGTNINDESIVDFKEAITSQPVKKYSIKVWKLDDPTNVKFYETTPDVSSGVVLDGLEPDTDYAVQIAAEFYEGDNLPSEPVPVRTPPGGVTCDCAHACTFEEKDDGTVASKCYCHSGFVLSDDEKSCEPSTGAPTTYTIVRVTPPAFTTEVQPEEILSSSVAPGELETIVATDSTGRFIGSDASPLPTGADGKVLQVEEVKSTLRPTDASGRELPFVVGPDGVPLNVNAEGELVDGNGNPIIIDEEGIPRDPFGKQLPQNKEGAWIYPLIDASGKPLPLDENNMPIIKMIDVHGKDIPLDDSGRPIDSDGLVITTDSIGRPLDKDGNPFPINKDGYFVVVPGGRATIVSERTPEIPLLIVDGEPIKMDESGQYIDSMGNIIPTDDEGVPLDREGHPLKKNKEGNYVMPPEKITEEGEPLQLTTETVPIKKPDGSPLPTDASGNFITDEGTVIEEDEEGRPLGPDGQVLPTDESGNYIYPLVGPDGQPLPTDEHRRPIHPVVDSDGAPLPTDASGHPLGEDGRPVPTDASGVPLDKDGQPLPTDSSGHYVTVPREEAVSKELPTDESGKVIYPVTKPDGSPLPTDASGNFITDEGTIIEKDEEGRPLGPDGQVLPTDESGNYIYPLVGPDGQPLPTDEHRRPIHPVVDSDGAPLPTDESGHPLGEDGRPVPTDASGVPLDRDGQPLPTDSSGHYVTVPREEAVTKELPLTKVEKLSIRPLGPDGQVLPTDETGNYIYPVVGPDGQPLPTDEHRRPIHPVLGSDGRPLPTDESGHPLGEDGRPVPTDASGVPLDKDGQPLPTDSSGHYVTVPREEAVSKELPTDESGKVIYPVTKPDGSPLPTDASGNFITDEGTIIEKDEEGRPLGPDGQVLPTDETGNYIYPIVGPDGQPLPTDEHRRPIHPVVDSDGRPLPTDESGHPLGEDGRPVPTDASGVPLDKDGQPLPTDNSGHYVTVPREEAVSKELPTDESGKVIYPVTKPDGSPLPTDASGNFITDEGTVIEKDEEGRPLGPDGQVLPTDETGNYIYPIVGPDGQPLPTDEHRRPIHPVVDSDGRPLPTDESGHPLGEDGRPVPTDASGVPLDKDGQPLPTDNSGHYVTVPREEAVSKELPTDESGKVIYPVTKPDGSPLPTDASGNFITDEGTVIEKDEEGRPLGPDGQVLPTDETGNYIYPIVGPDGQPLPTDEHRRPIHPVVDSDGRPLPTDESGHPLGEDGRPVPTDASGVPLDNDGQPLPTDSSGHYVTLLSRESSDTESILKSKQCAIGEPQTETLLFIVESSHQSAPYLTPIKELLKSFIKSIPEESMPKIGKIIYGATTEVTIDIGHYRDKEELVNSFDEIREIGGSPDANLALKIAMQLLMEEERGATVVLHLHVTPLSLRDGSLAEAIREKDVKLVHLDEKSWSTRDSKAIQKFVCLKGIGKQPFVTKPDGSPLPTDASGNFITDEGTIIEKDEEGRPLGPDGQVLPTDESGNYIYAVIGPDGQPLPTDEHRRPIHPVLGSDGRPLPTDESGHPLGEDGRPVPTDASGVPLDKDGQPLPTDSSGHYVTVPREEAVTKELLTDESGKVIYPVTKPDGSPLPTDASGNFITDEGTVIEKDEEGRPLGPDGQVLPTDETGNYIYPVVGPDGQPLPTDEHRRPIHPVLGSDGRPLPTDESGHPLGEDGRPVPTDASGVPLDKDGQPLPTDSSGHYVTVPREEAVTKELLTDESGKVIYPVTKPDGSPLPTDASGNFITDEGTVIEKDEEGRPLGPDGQVLPTDETGNYIYPVVGPDGQPLPTDEHRRPIHPVLGSDGRPLPTDESGHPLGEDGRPVPTDASGVPLDRDGQPLPTDSSGHYVTVPREEAVTKELPTDESGKVIYPVTKPDGSPLPTDASGNFITDEGTVIEKDEEGRPLGPDGQVLPTDETGNYIYPVVGPDGQPLPTDEHRRPIHPVLGSDGRPLPTDESGHPLGEDGRPVPTDASGVPLDRDGQPLPTDSSGHYVTVPREEAVTKELPTDESGKVIYPVTKPDGSPLPTDASGNFITDEGTVIEKDEEGRPLGPDGQVLPTDETGNYIYPVVGPDGQPLPTDEHRRPIHPVLGSDGRPLPTDESGHPLGEDGRPVPTDASGVPLDRDGQPSANGQQWTLRHSPT</sequence>
<dbReference type="InterPro" id="IPR036116">
    <property type="entry name" value="FN3_sf"/>
</dbReference>
<dbReference type="InterPro" id="IPR002035">
    <property type="entry name" value="VWF_A"/>
</dbReference>
<dbReference type="CDD" id="cd00063">
    <property type="entry name" value="FN3"/>
    <property type="match status" value="10"/>
</dbReference>
<feature type="compositionally biased region" description="Basic and acidic residues" evidence="2">
    <location>
        <begin position="2907"/>
        <end position="2922"/>
    </location>
</feature>
<feature type="domain" description="Ig-like" evidence="5">
    <location>
        <begin position="1895"/>
        <end position="1989"/>
    </location>
</feature>
<feature type="region of interest" description="Disordered" evidence="2">
    <location>
        <begin position="3129"/>
        <end position="3234"/>
    </location>
</feature>
<evidence type="ECO:0000259" key="5">
    <source>
        <dbReference type="PROSITE" id="PS50835"/>
    </source>
</evidence>
<feature type="domain" description="Ig-like" evidence="5">
    <location>
        <begin position="389"/>
        <end position="477"/>
    </location>
</feature>
<feature type="region of interest" description="Disordered" evidence="2">
    <location>
        <begin position="3577"/>
        <end position="3644"/>
    </location>
</feature>
<dbReference type="Proteomes" id="UP001303046">
    <property type="component" value="Unassembled WGS sequence"/>
</dbReference>
<feature type="compositionally biased region" description="Basic and acidic residues" evidence="2">
    <location>
        <begin position="2867"/>
        <end position="2877"/>
    </location>
</feature>
<organism evidence="7 8">
    <name type="scientific">Necator americanus</name>
    <name type="common">Human hookworm</name>
    <dbReference type="NCBI Taxonomy" id="51031"/>
    <lineage>
        <taxon>Eukaryota</taxon>
        <taxon>Metazoa</taxon>
        <taxon>Ecdysozoa</taxon>
        <taxon>Nematoda</taxon>
        <taxon>Chromadorea</taxon>
        <taxon>Rhabditida</taxon>
        <taxon>Rhabditina</taxon>
        <taxon>Rhabditomorpha</taxon>
        <taxon>Strongyloidea</taxon>
        <taxon>Ancylostomatidae</taxon>
        <taxon>Bunostominae</taxon>
        <taxon>Necator</taxon>
    </lineage>
</organism>
<feature type="domain" description="Fibronectin type-III" evidence="6">
    <location>
        <begin position="1182"/>
        <end position="1286"/>
    </location>
</feature>
<dbReference type="PROSITE" id="PS50853">
    <property type="entry name" value="FN3"/>
    <property type="match status" value="10"/>
</dbReference>
<feature type="compositionally biased region" description="Basic and acidic residues" evidence="2">
    <location>
        <begin position="4041"/>
        <end position="4051"/>
    </location>
</feature>
<feature type="compositionally biased region" description="Basic and acidic residues" evidence="2">
    <location>
        <begin position="3157"/>
        <end position="3167"/>
    </location>
</feature>
<feature type="compositionally biased region" description="Basic and acidic residues" evidence="2">
    <location>
        <begin position="3012"/>
        <end position="3022"/>
    </location>
</feature>
<feature type="compositionally biased region" description="Basic and acidic residues" evidence="2">
    <location>
        <begin position="4081"/>
        <end position="4096"/>
    </location>
</feature>
<feature type="region of interest" description="Disordered" evidence="2">
    <location>
        <begin position="1269"/>
        <end position="1290"/>
    </location>
</feature>
<feature type="region of interest" description="Disordered" evidence="2">
    <location>
        <begin position="2725"/>
        <end position="2797"/>
    </location>
</feature>
<feature type="domain" description="Ig-like" evidence="5">
    <location>
        <begin position="568"/>
        <end position="662"/>
    </location>
</feature>
<name>A0ABR1D380_NECAM</name>
<feature type="region of interest" description="Disordered" evidence="2">
    <location>
        <begin position="2983"/>
        <end position="3089"/>
    </location>
</feature>
<feature type="domain" description="Fibronectin type-III" evidence="6">
    <location>
        <begin position="1079"/>
        <end position="1177"/>
    </location>
</feature>
<dbReference type="Gene3D" id="2.10.25.10">
    <property type="entry name" value="Laminin"/>
    <property type="match status" value="1"/>
</dbReference>
<feature type="compositionally biased region" description="Basic and acidic residues" evidence="2">
    <location>
        <begin position="3896"/>
        <end position="3906"/>
    </location>
</feature>
<proteinExistence type="predicted"/>
<dbReference type="PROSITE" id="PS50234">
    <property type="entry name" value="VWFA"/>
    <property type="match status" value="1"/>
</dbReference>
<feature type="compositionally biased region" description="Basic and acidic residues" evidence="2">
    <location>
        <begin position="3606"/>
        <end position="3616"/>
    </location>
</feature>
<feature type="compositionally biased region" description="Basic and acidic residues" evidence="2">
    <location>
        <begin position="3936"/>
        <end position="3951"/>
    </location>
</feature>
<feature type="compositionally biased region" description="Basic and acidic residues" evidence="2">
    <location>
        <begin position="4186"/>
        <end position="4196"/>
    </location>
</feature>
<evidence type="ECO:0000256" key="1">
    <source>
        <dbReference type="ARBA" id="ARBA00004239"/>
    </source>
</evidence>
<feature type="domain" description="Ig-like" evidence="5">
    <location>
        <begin position="977"/>
        <end position="1072"/>
    </location>
</feature>
<feature type="compositionally biased region" description="Basic and acidic residues" evidence="2">
    <location>
        <begin position="3197"/>
        <end position="3212"/>
    </location>
</feature>
<protein>
    <recommendedName>
        <fullName evidence="9">Fibronectin type III domain protein</fullName>
    </recommendedName>
</protein>
<feature type="domain" description="Ig-like" evidence="5">
    <location>
        <begin position="1290"/>
        <end position="1369"/>
    </location>
</feature>
<keyword evidence="3" id="KW-0732">Signal</keyword>
<feature type="domain" description="Fibronectin type-III" evidence="6">
    <location>
        <begin position="1374"/>
        <end position="1471"/>
    </location>
</feature>
<feature type="chain" id="PRO_5045397616" description="Fibronectin type III domain protein" evidence="3">
    <location>
        <begin position="19"/>
        <end position="4227"/>
    </location>
</feature>
<dbReference type="PANTHER" id="PTHR31460">
    <property type="match status" value="1"/>
</dbReference>
<dbReference type="SMART" id="SM00408">
    <property type="entry name" value="IGc2"/>
    <property type="match status" value="6"/>
</dbReference>
<evidence type="ECO:0000259" key="6">
    <source>
        <dbReference type="PROSITE" id="PS50853"/>
    </source>
</evidence>
<feature type="domain" description="Fibronectin type-III" evidence="6">
    <location>
        <begin position="870"/>
        <end position="964"/>
    </location>
</feature>
<dbReference type="InterPro" id="IPR036465">
    <property type="entry name" value="vWFA_dom_sf"/>
</dbReference>
<feature type="compositionally biased region" description="Basic and acidic residues" evidence="2">
    <location>
        <begin position="2649"/>
        <end position="2664"/>
    </location>
</feature>
<dbReference type="Pfam" id="PF00047">
    <property type="entry name" value="ig"/>
    <property type="match status" value="2"/>
</dbReference>
<evidence type="ECO:0000256" key="2">
    <source>
        <dbReference type="SAM" id="MobiDB-lite"/>
    </source>
</evidence>
<feature type="region of interest" description="Disordered" evidence="2">
    <location>
        <begin position="2837"/>
        <end position="2944"/>
    </location>
</feature>
<gene>
    <name evidence="7" type="primary">Necator_chrIII.g11661</name>
    <name evidence="7" type="ORF">RB195_010896</name>
</gene>
<dbReference type="PROSITE" id="PS50835">
    <property type="entry name" value="IG_LIKE"/>
    <property type="match status" value="7"/>
</dbReference>
<feature type="domain" description="Fibronectin type-III" evidence="6">
    <location>
        <begin position="1788"/>
        <end position="1891"/>
    </location>
</feature>
<feature type="region of interest" description="Disordered" evidence="2">
    <location>
        <begin position="4013"/>
        <end position="4227"/>
    </location>
</feature>
<dbReference type="InterPro" id="IPR011041">
    <property type="entry name" value="Quinoprot_gluc/sorb_DH_b-prop"/>
</dbReference>
<evidence type="ECO:0000256" key="3">
    <source>
        <dbReference type="SAM" id="SignalP"/>
    </source>
</evidence>
<dbReference type="SUPFAM" id="SSF53300">
    <property type="entry name" value="vWA-like"/>
    <property type="match status" value="1"/>
</dbReference>
<dbReference type="Pfam" id="PF14670">
    <property type="entry name" value="FXa_inhibition"/>
    <property type="match status" value="1"/>
</dbReference>
<dbReference type="InterPro" id="IPR013151">
    <property type="entry name" value="Immunoglobulin_dom"/>
</dbReference>
<feature type="domain" description="Fibronectin type-III" evidence="6">
    <location>
        <begin position="665"/>
        <end position="763"/>
    </location>
</feature>
<evidence type="ECO:0000313" key="8">
    <source>
        <dbReference type="Proteomes" id="UP001303046"/>
    </source>
</evidence>
<dbReference type="SMART" id="SM00060">
    <property type="entry name" value="FN3"/>
    <property type="match status" value="10"/>
</dbReference>
<feature type="region of interest" description="Disordered" evidence="2">
    <location>
        <begin position="120"/>
        <end position="144"/>
    </location>
</feature>
<dbReference type="Gene3D" id="3.40.50.410">
    <property type="entry name" value="von Willebrand factor, type A domain"/>
    <property type="match status" value="1"/>
</dbReference>
<accession>A0ABR1D380</accession>
<dbReference type="Gene3D" id="2.60.40.10">
    <property type="entry name" value="Immunoglobulins"/>
    <property type="match status" value="15"/>
</dbReference>
<dbReference type="InterPro" id="IPR003598">
    <property type="entry name" value="Ig_sub2"/>
</dbReference>
<evidence type="ECO:0008006" key="9">
    <source>
        <dbReference type="Google" id="ProtNLM"/>
    </source>
</evidence>
<dbReference type="InterPro" id="IPR000742">
    <property type="entry name" value="EGF"/>
</dbReference>
<evidence type="ECO:0000313" key="7">
    <source>
        <dbReference type="EMBL" id="KAK6743876.1"/>
    </source>
</evidence>
<feature type="region of interest" description="Disordered" evidence="2">
    <location>
        <begin position="3809"/>
        <end position="3828"/>
    </location>
</feature>
<feature type="region of interest" description="Disordered" evidence="2">
    <location>
        <begin position="2579"/>
        <end position="2686"/>
    </location>
</feature>
<dbReference type="SUPFAM" id="SSF57196">
    <property type="entry name" value="EGF/Laminin"/>
    <property type="match status" value="1"/>
</dbReference>
<dbReference type="InterPro" id="IPR003599">
    <property type="entry name" value="Ig_sub"/>
</dbReference>
<dbReference type="InterPro" id="IPR007110">
    <property type="entry name" value="Ig-like_dom"/>
</dbReference>
<feature type="region of interest" description="Disordered" evidence="2">
    <location>
        <begin position="3273"/>
        <end position="3337"/>
    </location>
</feature>
<dbReference type="InterPro" id="IPR036179">
    <property type="entry name" value="Ig-like_dom_sf"/>
</dbReference>
<keyword evidence="8" id="KW-1185">Reference proteome</keyword>
<feature type="region of interest" description="Disordered" evidence="2">
    <location>
        <begin position="3664"/>
        <end position="3683"/>
    </location>
</feature>
<reference evidence="7 8" key="1">
    <citation type="submission" date="2023-08" db="EMBL/GenBank/DDBJ databases">
        <title>A Necator americanus chromosomal reference genome.</title>
        <authorList>
            <person name="Ilik V."/>
            <person name="Petrzelkova K.J."/>
            <person name="Pardy F."/>
            <person name="Fuh T."/>
            <person name="Niatou-Singa F.S."/>
            <person name="Gouil Q."/>
            <person name="Baker L."/>
            <person name="Ritchie M.E."/>
            <person name="Jex A.R."/>
            <person name="Gazzola D."/>
            <person name="Li H."/>
            <person name="Toshio Fujiwara R."/>
            <person name="Zhan B."/>
            <person name="Aroian R.V."/>
            <person name="Pafco B."/>
            <person name="Schwarz E.M."/>
        </authorList>
    </citation>
    <scope>NUCLEOTIDE SEQUENCE [LARGE SCALE GENOMIC DNA]</scope>
    <source>
        <strain evidence="7 8">Aroian</strain>
        <tissue evidence="7">Whole animal</tissue>
    </source>
</reference>
<dbReference type="SMART" id="SM00181">
    <property type="entry name" value="EGF"/>
    <property type="match status" value="2"/>
</dbReference>
<feature type="compositionally biased region" description="Basic and acidic residues" evidence="2">
    <location>
        <begin position="3751"/>
        <end position="3761"/>
    </location>
</feature>
<feature type="domain" description="Ig-like" evidence="5">
    <location>
        <begin position="1587"/>
        <end position="1663"/>
    </location>
</feature>
<comment type="caution">
    <text evidence="7">The sequence shown here is derived from an EMBL/GenBank/DDBJ whole genome shotgun (WGS) entry which is preliminary data.</text>
</comment>
<feature type="domain" description="Ig-like" evidence="5">
    <location>
        <begin position="767"/>
        <end position="863"/>
    </location>
</feature>